<organism evidence="2 3">
    <name type="scientific">Brevundimonas diminuta 3F5N</name>
    <dbReference type="NCBI Taxonomy" id="1255603"/>
    <lineage>
        <taxon>Bacteria</taxon>
        <taxon>Pseudomonadati</taxon>
        <taxon>Pseudomonadota</taxon>
        <taxon>Alphaproteobacteria</taxon>
        <taxon>Caulobacterales</taxon>
        <taxon>Caulobacteraceae</taxon>
        <taxon>Brevundimonas</taxon>
    </lineage>
</organism>
<evidence type="ECO:0000313" key="3">
    <source>
        <dbReference type="Proteomes" id="UP000195766"/>
    </source>
</evidence>
<dbReference type="EMBL" id="FUIE01000034">
    <property type="protein sequence ID" value="SJM57596.1"/>
    <property type="molecule type" value="Genomic_DNA"/>
</dbReference>
<reference evidence="2 3" key="1">
    <citation type="submission" date="2017-02" db="EMBL/GenBank/DDBJ databases">
        <authorList>
            <person name="Peterson S.W."/>
        </authorList>
    </citation>
    <scope>NUCLEOTIDE SEQUENCE [LARGE SCALE GENOMIC DNA]</scope>
    <source>
        <strain evidence="2 3">3F5N</strain>
    </source>
</reference>
<dbReference type="RefSeq" id="WP_087139983.1">
    <property type="nucleotide sequence ID" value="NZ_FUIE01000034.1"/>
</dbReference>
<accession>A0A1R4FNU7</accession>
<evidence type="ECO:0000256" key="1">
    <source>
        <dbReference type="SAM" id="MobiDB-lite"/>
    </source>
</evidence>
<protein>
    <submittedName>
        <fullName evidence="2">Uncharacterized protein</fullName>
    </submittedName>
</protein>
<dbReference type="Proteomes" id="UP000195766">
    <property type="component" value="Unassembled WGS sequence"/>
</dbReference>
<gene>
    <name evidence="2" type="ORF">FM111_05970</name>
</gene>
<sequence length="483" mass="50501">MTVTPLSSSADTRVLASPVSGPVAGSPSTSRVDQALDTIRDRLDEGFFNDVSQGDLRDINATLNGLTAEERNAVVSELSDDELNKWTDELDNSGFLGMGGGLNVDERRDLHTTLGGSLDATQLERVYNAYDNREQKIELAQGVAAHATSDVKTDFIAALAPQTTEADGMGGVMISDMGDAEGLAVAHVLGSLGGNASALSTAYGSLNDTQLSAVFEAGTQQTMYANMQGGAPTYSYDAGPLADVVDAAATSPDAELKARVFELAGRQMASVSDANGVLTPSLGTGEAADEIRASMEGLLKSDVNGVVDALEQDYQAGKGMTAFLQETLGQDGGADTIRGLVDQLARGNDLNGDMLQRFTAPTQQDGGVFYPAAERMGYFSGALHEAFEGVNKGAAENVETLKTIFGFATGKLPGPGVSDATGWLSDQVFDTALSQYQSGQADLFESIVALTTPTGADGRRPYDGPAEVSYNEGWESVTRIPLN</sequence>
<feature type="region of interest" description="Disordered" evidence="1">
    <location>
        <begin position="1"/>
        <end position="31"/>
    </location>
</feature>
<feature type="compositionally biased region" description="Polar residues" evidence="1">
    <location>
        <begin position="1"/>
        <end position="11"/>
    </location>
</feature>
<evidence type="ECO:0000313" key="2">
    <source>
        <dbReference type="EMBL" id="SJM57596.1"/>
    </source>
</evidence>
<dbReference type="AlphaFoldDB" id="A0A1R4FNU7"/>
<dbReference type="OrthoDB" id="7197257at2"/>
<feature type="compositionally biased region" description="Low complexity" evidence="1">
    <location>
        <begin position="16"/>
        <end position="28"/>
    </location>
</feature>
<proteinExistence type="predicted"/>
<name>A0A1R4FNU7_BREDI</name>